<proteinExistence type="predicted"/>
<reference evidence="2" key="1">
    <citation type="submission" date="2023-03" db="EMBL/GenBank/DDBJ databases">
        <authorList>
            <person name="Julca I."/>
        </authorList>
    </citation>
    <scope>NUCLEOTIDE SEQUENCE</scope>
</reference>
<evidence type="ECO:0000313" key="3">
    <source>
        <dbReference type="Proteomes" id="UP001161247"/>
    </source>
</evidence>
<feature type="region of interest" description="Disordered" evidence="1">
    <location>
        <begin position="330"/>
        <end position="385"/>
    </location>
</feature>
<gene>
    <name evidence="2" type="ORF">OLC1_LOCUS23557</name>
</gene>
<feature type="region of interest" description="Disordered" evidence="1">
    <location>
        <begin position="282"/>
        <end position="313"/>
    </location>
</feature>
<dbReference type="Proteomes" id="UP001161247">
    <property type="component" value="Chromosome 9"/>
</dbReference>
<dbReference type="InterPro" id="IPR040256">
    <property type="entry name" value="At4g02000-like"/>
</dbReference>
<evidence type="ECO:0000256" key="1">
    <source>
        <dbReference type="SAM" id="MobiDB-lite"/>
    </source>
</evidence>
<sequence length="385" mass="42843">MAKDRPLGTKANQGSIPNRSYAQIIKGLKPNPRLLSSSVETLVPTTPTILPEPTVYKGEPSFLLSKEEDDRPLVARACMEVDLLKDLPKRIRLGVEGNTYFQAVTYENLPEYCTECSKIGHSVKNSTEKLQIIPKEAQKQTKYVWKAKPSVLQENEMEKTKDHHGPSTSGLSNEEKQSIPVDVMERSPLIQIQLSGKRKLTKERLVSIIQENDKEPSLLDSWDIAELKNLQVDEQNVEKQRGVSPQRAVSPEHAVFVQTIETSSRFEVLADLDNPVTRDTEVDANLQEDIDSDVGSDKGTITEKPHEHLRSTSHDQILVSVHDSEIGGSLDFVSTEEARGSASDGEERKKKRGRPKGSKNGVNNNGNEGETRRSARLQGDIPPNV</sequence>
<dbReference type="AlphaFoldDB" id="A0AAV1ECU5"/>
<accession>A0AAV1ECU5</accession>
<organism evidence="2 3">
    <name type="scientific">Oldenlandia corymbosa var. corymbosa</name>
    <dbReference type="NCBI Taxonomy" id="529605"/>
    <lineage>
        <taxon>Eukaryota</taxon>
        <taxon>Viridiplantae</taxon>
        <taxon>Streptophyta</taxon>
        <taxon>Embryophyta</taxon>
        <taxon>Tracheophyta</taxon>
        <taxon>Spermatophyta</taxon>
        <taxon>Magnoliopsida</taxon>
        <taxon>eudicotyledons</taxon>
        <taxon>Gunneridae</taxon>
        <taxon>Pentapetalae</taxon>
        <taxon>asterids</taxon>
        <taxon>lamiids</taxon>
        <taxon>Gentianales</taxon>
        <taxon>Rubiaceae</taxon>
        <taxon>Rubioideae</taxon>
        <taxon>Spermacoceae</taxon>
        <taxon>Hedyotis-Oldenlandia complex</taxon>
        <taxon>Oldenlandia</taxon>
    </lineage>
</organism>
<dbReference type="PANTHER" id="PTHR31286">
    <property type="entry name" value="GLYCINE-RICH CELL WALL STRUCTURAL PROTEIN 1.8-LIKE"/>
    <property type="match status" value="1"/>
</dbReference>
<evidence type="ECO:0000313" key="2">
    <source>
        <dbReference type="EMBL" id="CAI9117506.1"/>
    </source>
</evidence>
<feature type="region of interest" description="Disordered" evidence="1">
    <location>
        <begin position="154"/>
        <end position="179"/>
    </location>
</feature>
<dbReference type="EMBL" id="OX459126">
    <property type="protein sequence ID" value="CAI9117506.1"/>
    <property type="molecule type" value="Genomic_DNA"/>
</dbReference>
<feature type="compositionally biased region" description="Low complexity" evidence="1">
    <location>
        <begin position="358"/>
        <end position="368"/>
    </location>
</feature>
<keyword evidence="3" id="KW-1185">Reference proteome</keyword>
<protein>
    <submittedName>
        <fullName evidence="2">OLC1v1018906C1</fullName>
    </submittedName>
</protein>
<feature type="compositionally biased region" description="Basic and acidic residues" evidence="1">
    <location>
        <begin position="156"/>
        <end position="165"/>
    </location>
</feature>
<name>A0AAV1ECU5_OLDCO</name>
<feature type="compositionally biased region" description="Basic and acidic residues" evidence="1">
    <location>
        <begin position="300"/>
        <end position="313"/>
    </location>
</feature>
<dbReference type="PANTHER" id="PTHR31286:SF165">
    <property type="entry name" value="DUF4283 DOMAIN-CONTAINING PROTEIN"/>
    <property type="match status" value="1"/>
</dbReference>